<feature type="region of interest" description="Disordered" evidence="3">
    <location>
        <begin position="205"/>
        <end position="226"/>
    </location>
</feature>
<feature type="compositionally biased region" description="Low complexity" evidence="3">
    <location>
        <begin position="374"/>
        <end position="388"/>
    </location>
</feature>
<feature type="compositionally biased region" description="Low complexity" evidence="3">
    <location>
        <begin position="71"/>
        <end position="80"/>
    </location>
</feature>
<dbReference type="EMBL" id="OU892282">
    <property type="protein sequence ID" value="CAH1132896.1"/>
    <property type="molecule type" value="Genomic_DNA"/>
</dbReference>
<dbReference type="Pfam" id="PF00379">
    <property type="entry name" value="Chitin_bind_4"/>
    <property type="match status" value="1"/>
</dbReference>
<feature type="compositionally biased region" description="Low complexity" evidence="3">
    <location>
        <begin position="523"/>
        <end position="551"/>
    </location>
</feature>
<feature type="signal peptide" evidence="4">
    <location>
        <begin position="1"/>
        <end position="16"/>
    </location>
</feature>
<evidence type="ECO:0000256" key="4">
    <source>
        <dbReference type="SAM" id="SignalP"/>
    </source>
</evidence>
<keyword evidence="1 2" id="KW-0193">Cuticle</keyword>
<evidence type="ECO:0000256" key="2">
    <source>
        <dbReference type="PROSITE-ProRule" id="PRU00497"/>
    </source>
</evidence>
<feature type="compositionally biased region" description="Polar residues" evidence="3">
    <location>
        <begin position="82"/>
        <end position="92"/>
    </location>
</feature>
<dbReference type="GO" id="GO:0042302">
    <property type="term" value="F:structural constituent of cuticle"/>
    <property type="evidence" value="ECO:0007669"/>
    <property type="project" value="UniProtKB-UniRule"/>
</dbReference>
<feature type="compositionally biased region" description="Polar residues" evidence="3">
    <location>
        <begin position="494"/>
        <end position="521"/>
    </location>
</feature>
<evidence type="ECO:0000313" key="6">
    <source>
        <dbReference type="Proteomes" id="UP001152799"/>
    </source>
</evidence>
<sequence>MKTIFLALAFLGYTQCAKLDHLKYLPPNSRPASSESFDQGLAAPDSNGPQLVDRSTNSHHSSPSGFGGHSGSSSQPSHVSNFGPSGYSNPQPSHHGPSQVAPDSNTAGSSSQSSFSPNQPAPSSYGKTDYYSQQKYQPSAPQNQIPIIKLETTNNGDGSYSTAYETGNGIQAAEQGETSGDSSLVQGAYSYTSPEGEKIDLSYTADENGYHPHGDNLPTPPPVPDAILKSIEYNKAHPEEENDDGSYKADSQGHSSSSRQYLSPKPVNSAFHGLASSQFGPSKNLDSNVAPSQYSSQFSGSPNQAPSASSHGSISGYGSHAAASPQAQSNGQNPSSQYSPQASSKAQNPSAFSHGYSAPHTSGSSSHGSAPENSDSSVSPTSVSGQYSHSNIQPQVNSVGNQGYQYNAPSTASQYSPQTPTAFSHGSAPVSQTPSASHVSSGSPSSVSGQYSSQASSNAQNPSAFSHGSTNGYSASKSSDSSVSPTSVSGQYSHSNHQTQGYQYNAPSTPSQYSPAQTPSAFSHGSSTNSAPSASHVSSGSPSSISGQYSPQASSNAQNPSAFSHGSTNGYSASKSSDSSVSPTSVSGQYSHSNIQPQGYQHNAPSTGFGASGTGAGEFGPGFAGNHVNPSKVAGVQAQDANGAYIY</sequence>
<dbReference type="PROSITE" id="PS00233">
    <property type="entry name" value="CHIT_BIND_RR_1"/>
    <property type="match status" value="1"/>
</dbReference>
<feature type="compositionally biased region" description="Low complexity" evidence="3">
    <location>
        <begin position="104"/>
        <end position="124"/>
    </location>
</feature>
<accession>A0A9P0GQA5</accession>
<feature type="compositionally biased region" description="Low complexity" evidence="3">
    <location>
        <begin position="435"/>
        <end position="466"/>
    </location>
</feature>
<feature type="compositionally biased region" description="Low complexity" evidence="3">
    <location>
        <begin position="305"/>
        <end position="324"/>
    </location>
</feature>
<feature type="compositionally biased region" description="Polar residues" evidence="3">
    <location>
        <begin position="252"/>
        <end position="261"/>
    </location>
</feature>
<feature type="compositionally biased region" description="Polar residues" evidence="3">
    <location>
        <begin position="325"/>
        <end position="351"/>
    </location>
</feature>
<evidence type="ECO:0000313" key="5">
    <source>
        <dbReference type="EMBL" id="CAH1132896.1"/>
    </source>
</evidence>
<dbReference type="PRINTS" id="PR00947">
    <property type="entry name" value="CUTICLE"/>
</dbReference>
<proteinExistence type="predicted"/>
<feature type="region of interest" description="Disordered" evidence="3">
    <location>
        <begin position="238"/>
        <end position="647"/>
    </location>
</feature>
<feature type="compositionally biased region" description="Gly residues" evidence="3">
    <location>
        <begin position="610"/>
        <end position="623"/>
    </location>
</feature>
<feature type="compositionally biased region" description="Low complexity" evidence="3">
    <location>
        <begin position="572"/>
        <end position="591"/>
    </location>
</feature>
<feature type="chain" id="PRO_5040254753" evidence="4">
    <location>
        <begin position="17"/>
        <end position="647"/>
    </location>
</feature>
<dbReference type="AlphaFoldDB" id="A0A9P0GQA5"/>
<feature type="compositionally biased region" description="Polar residues" evidence="3">
    <location>
        <begin position="130"/>
        <end position="144"/>
    </location>
</feature>
<protein>
    <submittedName>
        <fullName evidence="5">Uncharacterized protein</fullName>
    </submittedName>
</protein>
<name>A0A9P0GQA5_9CUCU</name>
<dbReference type="OrthoDB" id="10642550at2759"/>
<dbReference type="InterPro" id="IPR031311">
    <property type="entry name" value="CHIT_BIND_RR_consensus"/>
</dbReference>
<dbReference type="PROSITE" id="PS51155">
    <property type="entry name" value="CHIT_BIND_RR_2"/>
    <property type="match status" value="1"/>
</dbReference>
<evidence type="ECO:0000256" key="1">
    <source>
        <dbReference type="ARBA" id="ARBA00022460"/>
    </source>
</evidence>
<reference evidence="5" key="1">
    <citation type="submission" date="2022-01" db="EMBL/GenBank/DDBJ databases">
        <authorList>
            <person name="King R."/>
        </authorList>
    </citation>
    <scope>NUCLEOTIDE SEQUENCE</scope>
</reference>
<feature type="compositionally biased region" description="Polar residues" evidence="3">
    <location>
        <begin position="592"/>
        <end position="603"/>
    </location>
</feature>
<feature type="region of interest" description="Disordered" evidence="3">
    <location>
        <begin position="29"/>
        <end position="144"/>
    </location>
</feature>
<dbReference type="InterPro" id="IPR000618">
    <property type="entry name" value="Insect_cuticle"/>
</dbReference>
<feature type="compositionally biased region" description="Polar residues" evidence="3">
    <location>
        <begin position="552"/>
        <end position="571"/>
    </location>
</feature>
<evidence type="ECO:0000256" key="3">
    <source>
        <dbReference type="SAM" id="MobiDB-lite"/>
    </source>
</evidence>
<feature type="compositionally biased region" description="Low complexity" evidence="3">
    <location>
        <begin position="474"/>
        <end position="493"/>
    </location>
</feature>
<organism evidence="5 6">
    <name type="scientific">Ceutorhynchus assimilis</name>
    <name type="common">cabbage seed weevil</name>
    <dbReference type="NCBI Taxonomy" id="467358"/>
    <lineage>
        <taxon>Eukaryota</taxon>
        <taxon>Metazoa</taxon>
        <taxon>Ecdysozoa</taxon>
        <taxon>Arthropoda</taxon>
        <taxon>Hexapoda</taxon>
        <taxon>Insecta</taxon>
        <taxon>Pterygota</taxon>
        <taxon>Neoptera</taxon>
        <taxon>Endopterygota</taxon>
        <taxon>Coleoptera</taxon>
        <taxon>Polyphaga</taxon>
        <taxon>Cucujiformia</taxon>
        <taxon>Curculionidae</taxon>
        <taxon>Ceutorhynchinae</taxon>
        <taxon>Ceutorhynchus</taxon>
    </lineage>
</organism>
<keyword evidence="4" id="KW-0732">Signal</keyword>
<feature type="compositionally biased region" description="Polar residues" evidence="3">
    <location>
        <begin position="389"/>
        <end position="434"/>
    </location>
</feature>
<gene>
    <name evidence="5" type="ORF">CEUTPL_LOCUS11378</name>
</gene>
<feature type="compositionally biased region" description="Polar residues" evidence="3">
    <location>
        <begin position="359"/>
        <end position="373"/>
    </location>
</feature>
<dbReference type="Proteomes" id="UP001152799">
    <property type="component" value="Chromosome 6"/>
</dbReference>
<keyword evidence="6" id="KW-1185">Reference proteome</keyword>
<feature type="compositionally biased region" description="Polar residues" evidence="3">
    <location>
        <begin position="275"/>
        <end position="304"/>
    </location>
</feature>